<dbReference type="CDD" id="cd00085">
    <property type="entry name" value="HNHc"/>
    <property type="match status" value="1"/>
</dbReference>
<feature type="region of interest" description="Disordered" evidence="1">
    <location>
        <begin position="228"/>
        <end position="247"/>
    </location>
</feature>
<proteinExistence type="predicted"/>
<evidence type="ECO:0000256" key="1">
    <source>
        <dbReference type="SAM" id="MobiDB-lite"/>
    </source>
</evidence>
<dbReference type="InterPro" id="IPR003615">
    <property type="entry name" value="HNH_nuc"/>
</dbReference>
<keyword evidence="3" id="KW-0540">Nuclease</keyword>
<dbReference type="AlphaFoldDB" id="A0AAU4K6L1"/>
<dbReference type="KEGG" id="whr:OG579_07300"/>
<feature type="domain" description="DUF222" evidence="2">
    <location>
        <begin position="39"/>
        <end position="360"/>
    </location>
</feature>
<evidence type="ECO:0000259" key="2">
    <source>
        <dbReference type="Pfam" id="PF02720"/>
    </source>
</evidence>
<gene>
    <name evidence="3" type="ORF">OG579_07300</name>
</gene>
<dbReference type="Proteomes" id="UP001432128">
    <property type="component" value="Chromosome"/>
</dbReference>
<dbReference type="EMBL" id="CP108021">
    <property type="protein sequence ID" value="WUM21577.1"/>
    <property type="molecule type" value="Genomic_DNA"/>
</dbReference>
<feature type="region of interest" description="Disordered" evidence="1">
    <location>
        <begin position="409"/>
        <end position="440"/>
    </location>
</feature>
<dbReference type="InterPro" id="IPR003870">
    <property type="entry name" value="DUF222"/>
</dbReference>
<protein>
    <submittedName>
        <fullName evidence="3">HNH endonuclease</fullName>
    </submittedName>
</protein>
<sequence length="516" mass="56666">MSDLVAKYAALQDLLDEIAKETADAHDDETVAQLSITHETVVRQFESIGNRRILEVSDRDAHRTVGCVTVTEFLQTKLRITHPKKRLQAVRALEPMHAMTGEKLPPVCPNTARELAAGTVGPDHVYAVLDVMKKIPSAVDLEQRARAEKVLAEFATTLTPKEITAAGVRILAHLDPDGQLTDDRDRARNRKLNLGCQDSQLMSTLTATLDPITRALFDVVLAKWAAPGMNNPDDDQSPKGDHGDADPQLLKEAADRDHRSQSQRNHDAFKALLDAAVNGGLLGGSHRGLPPQIIVSITDAQLREHAGVARTATGSDLPISDVVKLAADAQPHLAVFSDVTNEPLFFGRNRRLASQAQRLMAFAQYKGCSKDDCGVPFAHTEMHHAEADWADGGLTDSPHMAPACGRHNRAVGSEPHQWSTEKITDGPDRGRYGWRRNADPPERLRANHEHRIDELLQQHSASDDPCADPPDIEEPPTVLGIEHRLACIAVERLPRAPEFAQRFDISWPQNMVIDAA</sequence>
<dbReference type="GO" id="GO:0004519">
    <property type="term" value="F:endonuclease activity"/>
    <property type="evidence" value="ECO:0007669"/>
    <property type="project" value="UniProtKB-KW"/>
</dbReference>
<keyword evidence="3" id="KW-0378">Hydrolase</keyword>
<evidence type="ECO:0000313" key="4">
    <source>
        <dbReference type="Proteomes" id="UP001432128"/>
    </source>
</evidence>
<keyword evidence="4" id="KW-1185">Reference proteome</keyword>
<feature type="compositionally biased region" description="Basic and acidic residues" evidence="1">
    <location>
        <begin position="236"/>
        <end position="245"/>
    </location>
</feature>
<accession>A0AAU4K6L1</accession>
<dbReference type="Pfam" id="PF02720">
    <property type="entry name" value="DUF222"/>
    <property type="match status" value="1"/>
</dbReference>
<organism evidence="3 4">
    <name type="scientific">Williamsia herbipolensis</name>
    <dbReference type="NCBI Taxonomy" id="1603258"/>
    <lineage>
        <taxon>Bacteria</taxon>
        <taxon>Bacillati</taxon>
        <taxon>Actinomycetota</taxon>
        <taxon>Actinomycetes</taxon>
        <taxon>Mycobacteriales</taxon>
        <taxon>Nocardiaceae</taxon>
        <taxon>Williamsia</taxon>
    </lineage>
</organism>
<name>A0AAU4K6L1_9NOCA</name>
<evidence type="ECO:0000313" key="3">
    <source>
        <dbReference type="EMBL" id="WUM21577.1"/>
    </source>
</evidence>
<reference evidence="3 4" key="1">
    <citation type="submission" date="2022-10" db="EMBL/GenBank/DDBJ databases">
        <title>The complete genomes of actinobacterial strains from the NBC collection.</title>
        <authorList>
            <person name="Joergensen T.S."/>
            <person name="Alvarez Arevalo M."/>
            <person name="Sterndorff E.B."/>
            <person name="Faurdal D."/>
            <person name="Vuksanovic O."/>
            <person name="Mourched A.-S."/>
            <person name="Charusanti P."/>
            <person name="Shaw S."/>
            <person name="Blin K."/>
            <person name="Weber T."/>
        </authorList>
    </citation>
    <scope>NUCLEOTIDE SEQUENCE [LARGE SCALE GENOMIC DNA]</scope>
    <source>
        <strain evidence="3 4">NBC_00319</strain>
    </source>
</reference>
<dbReference type="RefSeq" id="WP_328858602.1">
    <property type="nucleotide sequence ID" value="NZ_CP108021.1"/>
</dbReference>
<keyword evidence="3" id="KW-0255">Endonuclease</keyword>
<feature type="compositionally biased region" description="Basic and acidic residues" evidence="1">
    <location>
        <begin position="422"/>
        <end position="440"/>
    </location>
</feature>